<keyword evidence="4" id="KW-1185">Reference proteome</keyword>
<dbReference type="InterPro" id="IPR053150">
    <property type="entry name" value="Teicoplanin_resist-assoc"/>
</dbReference>
<evidence type="ECO:0000313" key="3">
    <source>
        <dbReference type="EMBL" id="MBA2174713.1"/>
    </source>
</evidence>
<gene>
    <name evidence="3" type="ORF">H0266_07385</name>
</gene>
<feature type="transmembrane region" description="Helical" evidence="1">
    <location>
        <begin position="5"/>
        <end position="23"/>
    </location>
</feature>
<feature type="transmembrane region" description="Helical" evidence="1">
    <location>
        <begin position="117"/>
        <end position="135"/>
    </location>
</feature>
<feature type="transmembrane region" description="Helical" evidence="1">
    <location>
        <begin position="142"/>
        <end position="158"/>
    </location>
</feature>
<keyword evidence="1" id="KW-0812">Transmembrane</keyword>
<reference evidence="3 4" key="1">
    <citation type="journal article" date="2004" name="Extremophiles">
        <title>Halobacillus locisalis sp. nov., a halophilic bacterium isolated from a marine solar saltern of the Yellow Sea in Korea.</title>
        <authorList>
            <person name="Yoon J.H."/>
            <person name="Kang K.H."/>
            <person name="Oh T.K."/>
            <person name="Park Y.H."/>
        </authorList>
    </citation>
    <scope>NUCLEOTIDE SEQUENCE [LARGE SCALE GENOMIC DNA]</scope>
    <source>
        <strain evidence="3 4">KCTC 3788</strain>
    </source>
</reference>
<sequence length="198" mass="22752">MNKSLIIALILSQSVFWVLFPWLSTITNYLHPLALFVINMAIFFIAVIVTAIVQRVKYVIHAYWFHIIFLLYMGALLILLFIRPGDPGLRQANFVPFDTIQIYLSGNVDSLISMYNLWANVGLFLPLGVYFAFFMYRWSVKWLLPFGVIGCIEVGQFVSNRGSLDIDDLILNMVGVWLGYGVAPLLKRIFVVKERHNQ</sequence>
<dbReference type="InterPro" id="IPR006976">
    <property type="entry name" value="VanZ-like"/>
</dbReference>
<dbReference type="Pfam" id="PF04892">
    <property type="entry name" value="VanZ"/>
    <property type="match status" value="1"/>
</dbReference>
<comment type="caution">
    <text evidence="3">The sequence shown here is derived from an EMBL/GenBank/DDBJ whole genome shotgun (WGS) entry which is preliminary data.</text>
</comment>
<proteinExistence type="predicted"/>
<evidence type="ECO:0000256" key="1">
    <source>
        <dbReference type="SAM" id="Phobius"/>
    </source>
</evidence>
<protein>
    <submittedName>
        <fullName evidence="3">VanZ family protein</fullName>
    </submittedName>
</protein>
<evidence type="ECO:0000313" key="4">
    <source>
        <dbReference type="Proteomes" id="UP000571017"/>
    </source>
</evidence>
<keyword evidence="1" id="KW-1133">Transmembrane helix</keyword>
<feature type="transmembrane region" description="Helical" evidence="1">
    <location>
        <begin position="63"/>
        <end position="82"/>
    </location>
</feature>
<feature type="domain" description="VanZ-like" evidence="2">
    <location>
        <begin position="69"/>
        <end position="186"/>
    </location>
</feature>
<organism evidence="3 4">
    <name type="scientific">Halobacillus locisalis</name>
    <dbReference type="NCBI Taxonomy" id="220753"/>
    <lineage>
        <taxon>Bacteria</taxon>
        <taxon>Bacillati</taxon>
        <taxon>Bacillota</taxon>
        <taxon>Bacilli</taxon>
        <taxon>Bacillales</taxon>
        <taxon>Bacillaceae</taxon>
        <taxon>Halobacillus</taxon>
    </lineage>
</organism>
<dbReference type="Proteomes" id="UP000571017">
    <property type="component" value="Unassembled WGS sequence"/>
</dbReference>
<name>A0A838CS73_9BACI</name>
<dbReference type="AlphaFoldDB" id="A0A838CS73"/>
<dbReference type="PANTHER" id="PTHR36834:SF1">
    <property type="entry name" value="INTEGRAL MEMBRANE PROTEIN"/>
    <property type="match status" value="1"/>
</dbReference>
<feature type="transmembrane region" description="Helical" evidence="1">
    <location>
        <begin position="29"/>
        <end position="51"/>
    </location>
</feature>
<dbReference type="EMBL" id="JACEFG010000002">
    <property type="protein sequence ID" value="MBA2174713.1"/>
    <property type="molecule type" value="Genomic_DNA"/>
</dbReference>
<feature type="transmembrane region" description="Helical" evidence="1">
    <location>
        <begin position="170"/>
        <end position="190"/>
    </location>
</feature>
<dbReference type="PANTHER" id="PTHR36834">
    <property type="entry name" value="MEMBRANE PROTEIN-RELATED"/>
    <property type="match status" value="1"/>
</dbReference>
<evidence type="ECO:0000259" key="2">
    <source>
        <dbReference type="Pfam" id="PF04892"/>
    </source>
</evidence>
<keyword evidence="1" id="KW-0472">Membrane</keyword>
<dbReference type="RefSeq" id="WP_181471777.1">
    <property type="nucleotide sequence ID" value="NZ_JACEFG010000002.1"/>
</dbReference>
<accession>A0A838CS73</accession>